<dbReference type="AlphaFoldDB" id="A0A6A4T4J9"/>
<organism evidence="1 2">
    <name type="scientific">Scophthalmus maximus</name>
    <name type="common">Turbot</name>
    <name type="synonym">Psetta maxima</name>
    <dbReference type="NCBI Taxonomy" id="52904"/>
    <lineage>
        <taxon>Eukaryota</taxon>
        <taxon>Metazoa</taxon>
        <taxon>Chordata</taxon>
        <taxon>Craniata</taxon>
        <taxon>Vertebrata</taxon>
        <taxon>Euteleostomi</taxon>
        <taxon>Actinopterygii</taxon>
        <taxon>Neopterygii</taxon>
        <taxon>Teleostei</taxon>
        <taxon>Neoteleostei</taxon>
        <taxon>Acanthomorphata</taxon>
        <taxon>Carangaria</taxon>
        <taxon>Pleuronectiformes</taxon>
        <taxon>Pleuronectoidei</taxon>
        <taxon>Scophthalmidae</taxon>
        <taxon>Scophthalmus</taxon>
    </lineage>
</organism>
<reference evidence="1 2" key="1">
    <citation type="submission" date="2019-06" db="EMBL/GenBank/DDBJ databases">
        <title>Draft genomes of female and male turbot (Scophthalmus maximus).</title>
        <authorList>
            <person name="Xu H."/>
            <person name="Xu X.-W."/>
            <person name="Shao C."/>
            <person name="Chen S."/>
        </authorList>
    </citation>
    <scope>NUCLEOTIDE SEQUENCE [LARGE SCALE GENOMIC DNA]</scope>
    <source>
        <strain evidence="1">Ysfricsl-2016a</strain>
        <tissue evidence="1">Blood</tissue>
    </source>
</reference>
<name>A0A6A4T4J9_SCOMX</name>
<accession>A0A6A4T4J9</accession>
<proteinExistence type="predicted"/>
<sequence length="66" mass="7551">MSARSWTCICYLQVIINETGCLLMNNTGVDWLLSLHFRILTTPSFARGTDEDARITLSKRVFDNIK</sequence>
<gene>
    <name evidence="1" type="ORF">F2P81_008648</name>
</gene>
<dbReference type="Proteomes" id="UP000438429">
    <property type="component" value="Unassembled WGS sequence"/>
</dbReference>
<dbReference type="EMBL" id="VEVO01000008">
    <property type="protein sequence ID" value="KAF0038164.1"/>
    <property type="molecule type" value="Genomic_DNA"/>
</dbReference>
<comment type="caution">
    <text evidence="1">The sequence shown here is derived from an EMBL/GenBank/DDBJ whole genome shotgun (WGS) entry which is preliminary data.</text>
</comment>
<evidence type="ECO:0000313" key="2">
    <source>
        <dbReference type="Proteomes" id="UP000438429"/>
    </source>
</evidence>
<protein>
    <submittedName>
        <fullName evidence="1">Uncharacterized protein</fullName>
    </submittedName>
</protein>
<evidence type="ECO:0000313" key="1">
    <source>
        <dbReference type="EMBL" id="KAF0038164.1"/>
    </source>
</evidence>